<evidence type="ECO:0000259" key="3">
    <source>
        <dbReference type="SMART" id="SM00822"/>
    </source>
</evidence>
<dbReference type="PROSITE" id="PS00061">
    <property type="entry name" value="ADH_SHORT"/>
    <property type="match status" value="1"/>
</dbReference>
<proteinExistence type="inferred from homology"/>
<evidence type="ECO:0000256" key="1">
    <source>
        <dbReference type="ARBA" id="ARBA00006484"/>
    </source>
</evidence>
<evidence type="ECO:0000313" key="5">
    <source>
        <dbReference type="Proteomes" id="UP000318815"/>
    </source>
</evidence>
<dbReference type="GO" id="GO:0016491">
    <property type="term" value="F:oxidoreductase activity"/>
    <property type="evidence" value="ECO:0007669"/>
    <property type="project" value="UniProtKB-KW"/>
</dbReference>
<comment type="similarity">
    <text evidence="1">Belongs to the short-chain dehydrogenases/reductases (SDR) family.</text>
</comment>
<dbReference type="OrthoDB" id="9803333at2"/>
<dbReference type="SUPFAM" id="SSF51735">
    <property type="entry name" value="NAD(P)-binding Rossmann-fold domains"/>
    <property type="match status" value="1"/>
</dbReference>
<dbReference type="PRINTS" id="PR00080">
    <property type="entry name" value="SDRFAMILY"/>
</dbReference>
<accession>A0A5C6LLN4</accession>
<dbReference type="FunFam" id="3.40.50.720:FF:000084">
    <property type="entry name" value="Short-chain dehydrogenase reductase"/>
    <property type="match status" value="1"/>
</dbReference>
<dbReference type="InterPro" id="IPR036291">
    <property type="entry name" value="NAD(P)-bd_dom_sf"/>
</dbReference>
<evidence type="ECO:0000313" key="4">
    <source>
        <dbReference type="EMBL" id="TWV93016.1"/>
    </source>
</evidence>
<dbReference type="Gene3D" id="3.40.50.720">
    <property type="entry name" value="NAD(P)-binding Rossmann-like Domain"/>
    <property type="match status" value="1"/>
</dbReference>
<dbReference type="AlphaFoldDB" id="A0A5C6LLN4"/>
<reference evidence="4 5" key="1">
    <citation type="submission" date="2019-08" db="EMBL/GenBank/DDBJ databases">
        <title>Whole genome sequencing of chitin degrading bacteria Chitinophaga pinensis YS16.</title>
        <authorList>
            <person name="Singh R.P."/>
            <person name="Manchanda G."/>
            <person name="Maurya I.K."/>
            <person name="Joshi N.K."/>
            <person name="Srivastava A.K."/>
        </authorList>
    </citation>
    <scope>NUCLEOTIDE SEQUENCE [LARGE SCALE GENOMIC DNA]</scope>
    <source>
        <strain evidence="4 5">YS-16</strain>
    </source>
</reference>
<dbReference type="InterPro" id="IPR020904">
    <property type="entry name" value="Sc_DH/Rdtase_CS"/>
</dbReference>
<dbReference type="Proteomes" id="UP000318815">
    <property type="component" value="Unassembled WGS sequence"/>
</dbReference>
<sequence length="247" mass="25289">MKHLENKVALVTGGSRGMGAAIVKQLAAAGARVAFTYVRSAAQATALADSVEQTGGQKPLALQVDSADHNAVAAAVETVVSRLGGIDILVNNAGVYGERPFDEQTAADYDQMMDINVKAVYVASVTAAKHMKTGGRIISIGSNMADRVAHPGATLYSMSKSALVGMTKGMARELGQKGITVNLVQPGPVDTDMNPADSAYAAGQIARLALTHFGNVNDIASLVNFLAGPESGFITGSALTIDGGSNA</sequence>
<dbReference type="SMART" id="SM00822">
    <property type="entry name" value="PKS_KR"/>
    <property type="match status" value="1"/>
</dbReference>
<dbReference type="PANTHER" id="PTHR43639">
    <property type="entry name" value="OXIDOREDUCTASE, SHORT-CHAIN DEHYDROGENASE/REDUCTASE FAMILY (AFU_ORTHOLOGUE AFUA_5G02870)"/>
    <property type="match status" value="1"/>
</dbReference>
<dbReference type="PRINTS" id="PR00081">
    <property type="entry name" value="GDHRDH"/>
</dbReference>
<organism evidence="4 5">
    <name type="scientific">Chitinophaga pinensis</name>
    <dbReference type="NCBI Taxonomy" id="79329"/>
    <lineage>
        <taxon>Bacteria</taxon>
        <taxon>Pseudomonadati</taxon>
        <taxon>Bacteroidota</taxon>
        <taxon>Chitinophagia</taxon>
        <taxon>Chitinophagales</taxon>
        <taxon>Chitinophagaceae</taxon>
        <taxon>Chitinophaga</taxon>
    </lineage>
</organism>
<gene>
    <name evidence="4" type="ORF">FEF09_27620</name>
</gene>
<dbReference type="InterPro" id="IPR002347">
    <property type="entry name" value="SDR_fam"/>
</dbReference>
<dbReference type="PANTHER" id="PTHR43639:SF1">
    <property type="entry name" value="SHORT-CHAIN DEHYDROGENASE_REDUCTASE FAMILY PROTEIN"/>
    <property type="match status" value="1"/>
</dbReference>
<protein>
    <submittedName>
        <fullName evidence="4">SDR family oxidoreductase</fullName>
    </submittedName>
</protein>
<dbReference type="RefSeq" id="WP_146308091.1">
    <property type="nucleotide sequence ID" value="NZ_VOHS01000060.1"/>
</dbReference>
<comment type="caution">
    <text evidence="4">The sequence shown here is derived from an EMBL/GenBank/DDBJ whole genome shotgun (WGS) entry which is preliminary data.</text>
</comment>
<name>A0A5C6LLN4_9BACT</name>
<feature type="domain" description="Ketoreductase" evidence="3">
    <location>
        <begin position="7"/>
        <end position="192"/>
    </location>
</feature>
<dbReference type="EMBL" id="VOHS01000060">
    <property type="protein sequence ID" value="TWV93016.1"/>
    <property type="molecule type" value="Genomic_DNA"/>
</dbReference>
<evidence type="ECO:0000256" key="2">
    <source>
        <dbReference type="ARBA" id="ARBA00023002"/>
    </source>
</evidence>
<keyword evidence="2" id="KW-0560">Oxidoreductase</keyword>
<keyword evidence="5" id="KW-1185">Reference proteome</keyword>
<dbReference type="Pfam" id="PF13561">
    <property type="entry name" value="adh_short_C2"/>
    <property type="match status" value="1"/>
</dbReference>
<dbReference type="InterPro" id="IPR057326">
    <property type="entry name" value="KR_dom"/>
</dbReference>